<dbReference type="EMBL" id="PQGD01000012">
    <property type="protein sequence ID" value="POP47540.1"/>
    <property type="molecule type" value="Genomic_DNA"/>
</dbReference>
<evidence type="ECO:0000313" key="3">
    <source>
        <dbReference type="EMBL" id="POP47540.1"/>
    </source>
</evidence>
<sequence>MTTIHKPLPVFKYHPQPLQTGAFEQDKTVTCDCCEQPTPVYYTNPFYSVEDIDHLCPWCIADGKAAEKYEGSFQDDASIEGVEAQYDQDGEFNGVQIPYSDEMLKELTERTPGYRGWQQEHWLAHCGDFCAFLGYVGWEEIKDRLAEFASLEDDCAEFGMAYEDLPKYLYNDGDCQGYLFRCLTCGKLRLWADFS</sequence>
<accession>A0A2P5GN41</accession>
<evidence type="ECO:0000313" key="5">
    <source>
        <dbReference type="Proteomes" id="UP000247005"/>
    </source>
</evidence>
<protein>
    <recommendedName>
        <fullName evidence="6">CbrC family protein</fullName>
    </recommendedName>
</protein>
<comment type="caution">
    <text evidence="3">The sequence shown here is derived from an EMBL/GenBank/DDBJ whole genome shotgun (WGS) entry which is preliminary data.</text>
</comment>
<comment type="similarity">
    <text evidence="1">Belongs to the UPF0167 family.</text>
</comment>
<dbReference type="EMBL" id="PQGE01000009">
    <property type="protein sequence ID" value="POP44572.1"/>
    <property type="molecule type" value="Genomic_DNA"/>
</dbReference>
<dbReference type="NCBIfam" id="NF040891">
    <property type="entry name" value="colicin_tol_CbrC"/>
    <property type="match status" value="1"/>
</dbReference>
<reference evidence="4 5" key="1">
    <citation type="submission" date="2018-01" db="EMBL/GenBank/DDBJ databases">
        <title>Superficieibacter electus gen. nov., sp. nov., an extended-spectrum beta-lactamase possessing member of the Enterobacteriaceae family, isolated from intensive care unit surfaces.</title>
        <authorList>
            <person name="Potter R.F."/>
            <person name="D'Souza A.W."/>
        </authorList>
    </citation>
    <scope>NUCLEOTIDE SEQUENCE [LARGE SCALE GENOMIC DNA]</scope>
    <source>
        <strain evidence="3 5">BP-1</strain>
        <strain evidence="2 4">BP-2</strain>
    </source>
</reference>
<dbReference type="RefSeq" id="WP_103676229.1">
    <property type="nucleotide sequence ID" value="NZ_PQGD01000012.1"/>
</dbReference>
<keyword evidence="4" id="KW-1185">Reference proteome</keyword>
<organism evidence="3 5">
    <name type="scientific">Superficieibacter electus</name>
    <dbReference type="NCBI Taxonomy" id="2022662"/>
    <lineage>
        <taxon>Bacteria</taxon>
        <taxon>Pseudomonadati</taxon>
        <taxon>Pseudomonadota</taxon>
        <taxon>Gammaproteobacteria</taxon>
        <taxon>Enterobacterales</taxon>
        <taxon>Enterobacteriaceae</taxon>
        <taxon>Superficieibacter</taxon>
    </lineage>
</organism>
<proteinExistence type="inferred from homology"/>
<evidence type="ECO:0000313" key="4">
    <source>
        <dbReference type="Proteomes" id="UP000237073"/>
    </source>
</evidence>
<evidence type="ECO:0000313" key="2">
    <source>
        <dbReference type="EMBL" id="POP44572.1"/>
    </source>
</evidence>
<evidence type="ECO:0000256" key="1">
    <source>
        <dbReference type="ARBA" id="ARBA00008525"/>
    </source>
</evidence>
<dbReference type="InterPro" id="IPR054918">
    <property type="entry name" value="UPF0167_CbrC"/>
</dbReference>
<dbReference type="OrthoDB" id="7065534at2"/>
<evidence type="ECO:0008006" key="6">
    <source>
        <dbReference type="Google" id="ProtNLM"/>
    </source>
</evidence>
<dbReference type="Proteomes" id="UP000247005">
    <property type="component" value="Unassembled WGS sequence"/>
</dbReference>
<name>A0A2P5GN41_9ENTR</name>
<dbReference type="Proteomes" id="UP000237073">
    <property type="component" value="Unassembled WGS sequence"/>
</dbReference>
<gene>
    <name evidence="3" type="ORF">CHU32_16230</name>
    <name evidence="2" type="ORF">CHU33_11535</name>
</gene>
<dbReference type="Pfam" id="PF03691">
    <property type="entry name" value="UPF0167"/>
    <property type="match status" value="1"/>
</dbReference>
<dbReference type="AlphaFoldDB" id="A0A2P5GN41"/>
<dbReference type="InterPro" id="IPR005363">
    <property type="entry name" value="UPF0167"/>
</dbReference>